<dbReference type="SUPFAM" id="SSF53474">
    <property type="entry name" value="alpha/beta-Hydrolases"/>
    <property type="match status" value="1"/>
</dbReference>
<organism evidence="4 5">
    <name type="scientific">Kitasatospora cheerisanensis KCTC 2395</name>
    <dbReference type="NCBI Taxonomy" id="1348663"/>
    <lineage>
        <taxon>Bacteria</taxon>
        <taxon>Bacillati</taxon>
        <taxon>Actinomycetota</taxon>
        <taxon>Actinomycetes</taxon>
        <taxon>Kitasatosporales</taxon>
        <taxon>Streptomycetaceae</taxon>
        <taxon>Kitasatospora</taxon>
    </lineage>
</organism>
<keyword evidence="1" id="KW-0596">Phosphopantetheine</keyword>
<dbReference type="GO" id="GO:0031177">
    <property type="term" value="F:phosphopantetheine binding"/>
    <property type="evidence" value="ECO:0007669"/>
    <property type="project" value="InterPro"/>
</dbReference>
<dbReference type="InterPro" id="IPR010071">
    <property type="entry name" value="AA_adenyl_dom"/>
</dbReference>
<sequence length="777" mass="84214">MVALCLDKTPELVVTLLAVLRAGGAYLPLDPGYPVDRLAYMTANADAVLLLTDRDRPELAGLAPQSLTVGQLETGPDSADPDGPAVALDAPAYVIYTSGSTGRPKAVRVSHRNLASVYAGWRAAYRLDQDVRVHLQMAAQSFDVFTGDLVRALCSGGTLVLVDRDLLFDTARLHRTMVEERVDCAEFVPAVARALLAHCERDGHRLDFMRLLIVGSDAWKAEEHQRLHALCGPDTRLVNSYGLTEATIDSAWFEGPADGAEPGRMVPIGRPFPNSALYVLDEHGEPVPPGVAGELWVGGAGVADGYVGDPEQTAQRFTTRALGGRTVRLYRTGDLAHWDADGTVRLLGRADNQVKVRGHRIELGEIETQLAALPGVGQCAVTVRQVDDGGGVLCAYYVPEPGADPLPRELRRSLADRLPAFMTPSHLTALPALPLTPNGKVDTAALPEPRFDPGDGEPEPPTTLFEVRMAEHWKSLLGLELVGLQHDFFEAGGSSIKLIELIHHLQAEFNLSIPVSLLFESTTLRGMARTLEHIITGRIAGARPYLCFNPGDGGDGTVFCFPPAGGHGLVYRQLAAHLPEYQFLAFNFLTGADKVARYADLIESFREQGPYTLLGYSLGGNLAFEVAKELERRGHEVPHVLIVDSYRITDAFELRPEHLDAFEKELREHLHRHTGSDAVAEETLSQAREYLDFCSRTPNLGSVRGLISVISDEQKVPFYAAGNQGTWHGSSSARTTVFRGFGSHAEMLDQDFAARNAELTRGILTGTRTEGAAGAAG</sequence>
<dbReference type="Pfam" id="PF00550">
    <property type="entry name" value="PP-binding"/>
    <property type="match status" value="1"/>
</dbReference>
<dbReference type="SUPFAM" id="SSF47336">
    <property type="entry name" value="ACP-like"/>
    <property type="match status" value="1"/>
</dbReference>
<dbReference type="SUPFAM" id="SSF56801">
    <property type="entry name" value="Acetyl-CoA synthetase-like"/>
    <property type="match status" value="1"/>
</dbReference>
<dbReference type="eggNOG" id="COG1020">
    <property type="taxonomic scope" value="Bacteria"/>
</dbReference>
<dbReference type="InterPro" id="IPR045851">
    <property type="entry name" value="AMP-bd_C_sf"/>
</dbReference>
<protein>
    <recommendedName>
        <fullName evidence="3">Carrier domain-containing protein</fullName>
    </recommendedName>
</protein>
<dbReference type="Gene3D" id="3.40.50.1820">
    <property type="entry name" value="alpha/beta hydrolase"/>
    <property type="match status" value="1"/>
</dbReference>
<dbReference type="GO" id="GO:0017000">
    <property type="term" value="P:antibiotic biosynthetic process"/>
    <property type="evidence" value="ECO:0007669"/>
    <property type="project" value="UniProtKB-ARBA"/>
</dbReference>
<evidence type="ECO:0000313" key="4">
    <source>
        <dbReference type="EMBL" id="KDN80769.1"/>
    </source>
</evidence>
<name>A0A066YLI8_9ACTN</name>
<evidence type="ECO:0000313" key="5">
    <source>
        <dbReference type="Proteomes" id="UP000027178"/>
    </source>
</evidence>
<accession>A0A066YLI8</accession>
<dbReference type="InterPro" id="IPR000873">
    <property type="entry name" value="AMP-dep_synth/lig_dom"/>
</dbReference>
<dbReference type="PROSITE" id="PS00455">
    <property type="entry name" value="AMP_BINDING"/>
    <property type="match status" value="1"/>
</dbReference>
<dbReference type="GO" id="GO:0044550">
    <property type="term" value="P:secondary metabolite biosynthetic process"/>
    <property type="evidence" value="ECO:0007669"/>
    <property type="project" value="TreeGrafter"/>
</dbReference>
<dbReference type="PATRIC" id="fig|1348663.4.peg.7152"/>
<evidence type="ECO:0000256" key="2">
    <source>
        <dbReference type="ARBA" id="ARBA00022553"/>
    </source>
</evidence>
<dbReference type="InterPro" id="IPR020802">
    <property type="entry name" value="TesA-like"/>
</dbReference>
<feature type="domain" description="Carrier" evidence="3">
    <location>
        <begin position="460"/>
        <end position="535"/>
    </location>
</feature>
<dbReference type="Pfam" id="PF00501">
    <property type="entry name" value="AMP-binding"/>
    <property type="match status" value="1"/>
</dbReference>
<dbReference type="EMBL" id="JNBY01000160">
    <property type="protein sequence ID" value="KDN80769.1"/>
    <property type="molecule type" value="Genomic_DNA"/>
</dbReference>
<dbReference type="eggNOG" id="COG3319">
    <property type="taxonomic scope" value="Bacteria"/>
</dbReference>
<dbReference type="InterPro" id="IPR001031">
    <property type="entry name" value="Thioesterase"/>
</dbReference>
<dbReference type="Gene3D" id="1.10.1200.10">
    <property type="entry name" value="ACP-like"/>
    <property type="match status" value="1"/>
</dbReference>
<reference evidence="4 5" key="1">
    <citation type="submission" date="2014-05" db="EMBL/GenBank/DDBJ databases">
        <title>Draft Genome Sequence of Kitasatospora cheerisanensis KCTC 2395.</title>
        <authorList>
            <person name="Nam D.H."/>
        </authorList>
    </citation>
    <scope>NUCLEOTIDE SEQUENCE [LARGE SCALE GENOMIC DNA]</scope>
    <source>
        <strain evidence="4 5">KCTC 2395</strain>
    </source>
</reference>
<dbReference type="AlphaFoldDB" id="A0A066YLI8"/>
<dbReference type="InterPro" id="IPR036736">
    <property type="entry name" value="ACP-like_sf"/>
</dbReference>
<keyword evidence="5" id="KW-1185">Reference proteome</keyword>
<dbReference type="Pfam" id="PF13193">
    <property type="entry name" value="AMP-binding_C"/>
    <property type="match status" value="1"/>
</dbReference>
<dbReference type="Proteomes" id="UP000027178">
    <property type="component" value="Unassembled WGS sequence"/>
</dbReference>
<dbReference type="Gene3D" id="3.30.300.30">
    <property type="match status" value="1"/>
</dbReference>
<dbReference type="InterPro" id="IPR020806">
    <property type="entry name" value="PKS_PP-bd"/>
</dbReference>
<proteinExistence type="predicted"/>
<dbReference type="HOGENOM" id="CLU_000022_2_13_11"/>
<dbReference type="InterPro" id="IPR009081">
    <property type="entry name" value="PP-bd_ACP"/>
</dbReference>
<dbReference type="SMART" id="SM00823">
    <property type="entry name" value="PKS_PP"/>
    <property type="match status" value="1"/>
</dbReference>
<dbReference type="SMART" id="SM00824">
    <property type="entry name" value="PKS_TE"/>
    <property type="match status" value="1"/>
</dbReference>
<dbReference type="Gene3D" id="3.40.50.980">
    <property type="match status" value="2"/>
</dbReference>
<dbReference type="Gene3D" id="1.10.287.490">
    <property type="entry name" value="Helix hairpin bin"/>
    <property type="match status" value="1"/>
</dbReference>
<dbReference type="PROSITE" id="PS50075">
    <property type="entry name" value="CARRIER"/>
    <property type="match status" value="1"/>
</dbReference>
<evidence type="ECO:0000259" key="3">
    <source>
        <dbReference type="PROSITE" id="PS50075"/>
    </source>
</evidence>
<dbReference type="GO" id="GO:0005737">
    <property type="term" value="C:cytoplasm"/>
    <property type="evidence" value="ECO:0007669"/>
    <property type="project" value="TreeGrafter"/>
</dbReference>
<dbReference type="InterPro" id="IPR029058">
    <property type="entry name" value="AB_hydrolase_fold"/>
</dbReference>
<dbReference type="Pfam" id="PF00975">
    <property type="entry name" value="Thioesterase"/>
    <property type="match status" value="1"/>
</dbReference>
<dbReference type="InterPro" id="IPR006162">
    <property type="entry name" value="Ppantetheine_attach_site"/>
</dbReference>
<evidence type="ECO:0000256" key="1">
    <source>
        <dbReference type="ARBA" id="ARBA00022450"/>
    </source>
</evidence>
<dbReference type="PANTHER" id="PTHR45527">
    <property type="entry name" value="NONRIBOSOMAL PEPTIDE SYNTHETASE"/>
    <property type="match status" value="1"/>
</dbReference>
<dbReference type="InterPro" id="IPR020845">
    <property type="entry name" value="AMP-binding_CS"/>
</dbReference>
<dbReference type="NCBIfam" id="TIGR01733">
    <property type="entry name" value="AA-adenyl-dom"/>
    <property type="match status" value="1"/>
</dbReference>
<dbReference type="GO" id="GO:0043041">
    <property type="term" value="P:amino acid activation for nonribosomal peptide biosynthetic process"/>
    <property type="evidence" value="ECO:0007669"/>
    <property type="project" value="TreeGrafter"/>
</dbReference>
<dbReference type="PROSITE" id="PS00012">
    <property type="entry name" value="PHOSPHOPANTETHEINE"/>
    <property type="match status" value="1"/>
</dbReference>
<dbReference type="PANTHER" id="PTHR45527:SF1">
    <property type="entry name" value="FATTY ACID SYNTHASE"/>
    <property type="match status" value="1"/>
</dbReference>
<dbReference type="InterPro" id="IPR025110">
    <property type="entry name" value="AMP-bd_C"/>
</dbReference>
<keyword evidence="2" id="KW-0597">Phosphoprotein</keyword>
<dbReference type="Gene3D" id="2.30.38.10">
    <property type="entry name" value="Luciferase, Domain 3"/>
    <property type="match status" value="1"/>
</dbReference>
<comment type="caution">
    <text evidence="4">The sequence shown here is derived from an EMBL/GenBank/DDBJ whole genome shotgun (WGS) entry which is preliminary data.</text>
</comment>
<gene>
    <name evidence="4" type="ORF">KCH_74040</name>
</gene>